<evidence type="ECO:0000313" key="2">
    <source>
        <dbReference type="Proteomes" id="UP000748756"/>
    </source>
</evidence>
<accession>A0A9P5RW70</accession>
<name>A0A9P5RW70_9FUNG</name>
<evidence type="ECO:0000313" key="1">
    <source>
        <dbReference type="EMBL" id="KAF9149256.1"/>
    </source>
</evidence>
<protein>
    <submittedName>
        <fullName evidence="1">Uncharacterized protein</fullName>
    </submittedName>
</protein>
<reference evidence="1" key="1">
    <citation type="journal article" date="2020" name="Fungal Divers.">
        <title>Resolving the Mortierellaceae phylogeny through synthesis of multi-gene phylogenetics and phylogenomics.</title>
        <authorList>
            <person name="Vandepol N."/>
            <person name="Liber J."/>
            <person name="Desiro A."/>
            <person name="Na H."/>
            <person name="Kennedy M."/>
            <person name="Barry K."/>
            <person name="Grigoriev I.V."/>
            <person name="Miller A.N."/>
            <person name="O'Donnell K."/>
            <person name="Stajich J.E."/>
            <person name="Bonito G."/>
        </authorList>
    </citation>
    <scope>NUCLEOTIDE SEQUENCE</scope>
    <source>
        <strain evidence="1">NRRL 6426</strain>
    </source>
</reference>
<gene>
    <name evidence="1" type="ORF">BG015_008959</name>
</gene>
<dbReference type="OrthoDB" id="2377729at2759"/>
<proteinExistence type="predicted"/>
<dbReference type="AlphaFoldDB" id="A0A9P5RW70"/>
<dbReference type="Proteomes" id="UP000748756">
    <property type="component" value="Unassembled WGS sequence"/>
</dbReference>
<keyword evidence="2" id="KW-1185">Reference proteome</keyword>
<dbReference type="EMBL" id="JAAAUQ010000554">
    <property type="protein sequence ID" value="KAF9149256.1"/>
    <property type="molecule type" value="Genomic_DNA"/>
</dbReference>
<organism evidence="1 2">
    <name type="scientific">Linnemannia schmuckeri</name>
    <dbReference type="NCBI Taxonomy" id="64567"/>
    <lineage>
        <taxon>Eukaryota</taxon>
        <taxon>Fungi</taxon>
        <taxon>Fungi incertae sedis</taxon>
        <taxon>Mucoromycota</taxon>
        <taxon>Mortierellomycotina</taxon>
        <taxon>Mortierellomycetes</taxon>
        <taxon>Mortierellales</taxon>
        <taxon>Mortierellaceae</taxon>
        <taxon>Linnemannia</taxon>
    </lineage>
</organism>
<comment type="caution">
    <text evidence="1">The sequence shown here is derived from an EMBL/GenBank/DDBJ whole genome shotgun (WGS) entry which is preliminary data.</text>
</comment>
<sequence>MTDNDKSEVTQCQHCEVQFPAHGIERLLPVFFEQSDRLCEVLLCLKCRRKELEINKEPYLRAVEVYKYPGFGVSILPWITESEAKVQYCLEDSHLGPLPHVVVNSVQAAGKAQKIKMYYEKLLLDKARWVFGGEVGISNVRIDLAIQQGLFEQPPAGDVRERRSLIRHVFLEKGFFADPKLVFVKEFVEENHGELDKIVPLYAV</sequence>